<dbReference type="InterPro" id="IPR059052">
    <property type="entry name" value="HH_YbhG-like"/>
</dbReference>
<evidence type="ECO:0000256" key="3">
    <source>
        <dbReference type="ARBA" id="ARBA00023054"/>
    </source>
</evidence>
<evidence type="ECO:0000259" key="5">
    <source>
        <dbReference type="Pfam" id="PF25881"/>
    </source>
</evidence>
<feature type="coiled-coil region" evidence="4">
    <location>
        <begin position="135"/>
        <end position="162"/>
    </location>
</feature>
<sequence length="436" mass="47428">MHLNLQRLRKVSGKKMLAGVLILGVIVSMAALNLARSKKQAGIPVKVAKTEIKPIQDNVFASGRVRLTQKQELYNYTSTTVRELFVSPGDQVQKGQVLGLLDPVDLEDKLNEARVNFNVQESNLNKAIYPRDEEVAQERASYQRAEADYRNAQKEYERTKVLFEQGAVSAKDLEDAELEKTVKEAEYKRAGEGLTMKETGPTGHERESLQAQVEQARLQVEQAEKNLNRTVLRAEMDGVVTAVEVMAGDFVQMGTLLMTIGDAGQLEVTAGVSEADSGRLMPGQKVAITAAAQPNREYTGIVQSVSPAAVAAKTAENGSQIEVPVIVKMECDIEGLRPGYTVDLSINVVDKENALVVPYEAVMEKEGLKQVFVIENQVARLKDVATGVDTALFTEILSGLSEGDTVVVSPIGTLMDGMRVNEIANQPPSNEGATTL</sequence>
<dbReference type="Proteomes" id="UP000298324">
    <property type="component" value="Unassembled WGS sequence"/>
</dbReference>
<dbReference type="Gene3D" id="6.20.50.140">
    <property type="match status" value="1"/>
</dbReference>
<dbReference type="GO" id="GO:0030313">
    <property type="term" value="C:cell envelope"/>
    <property type="evidence" value="ECO:0007669"/>
    <property type="project" value="UniProtKB-SubCell"/>
</dbReference>
<protein>
    <submittedName>
        <fullName evidence="8">Macrolide export protein MacA</fullName>
    </submittedName>
</protein>
<proteinExistence type="inferred from homology"/>
<dbReference type="Gene3D" id="2.40.30.170">
    <property type="match status" value="1"/>
</dbReference>
<evidence type="ECO:0000313" key="9">
    <source>
        <dbReference type="Proteomes" id="UP000298324"/>
    </source>
</evidence>
<dbReference type="GO" id="GO:0022857">
    <property type="term" value="F:transmembrane transporter activity"/>
    <property type="evidence" value="ECO:0007669"/>
    <property type="project" value="InterPro"/>
</dbReference>
<dbReference type="Gene3D" id="1.10.287.470">
    <property type="entry name" value="Helix hairpin bin"/>
    <property type="match status" value="1"/>
</dbReference>
<accession>A0A4Y7RJL0</accession>
<feature type="coiled-coil region" evidence="4">
    <location>
        <begin position="206"/>
        <end position="233"/>
    </location>
</feature>
<dbReference type="InterPro" id="IPR058636">
    <property type="entry name" value="Beta-barrel_YknX"/>
</dbReference>
<dbReference type="Gene3D" id="2.40.50.100">
    <property type="match status" value="1"/>
</dbReference>
<dbReference type="SUPFAM" id="SSF111369">
    <property type="entry name" value="HlyD-like secretion proteins"/>
    <property type="match status" value="1"/>
</dbReference>
<feature type="domain" description="YbhG-like alpha-helical hairpin" evidence="5">
    <location>
        <begin position="102"/>
        <end position="228"/>
    </location>
</feature>
<feature type="domain" description="YknX-like beta-barrel" evidence="7">
    <location>
        <begin position="266"/>
        <end position="346"/>
    </location>
</feature>
<comment type="similarity">
    <text evidence="2">Belongs to the membrane fusion protein (MFP) (TC 8.A.1) family.</text>
</comment>
<dbReference type="Pfam" id="PF25989">
    <property type="entry name" value="YknX_C"/>
    <property type="match status" value="1"/>
</dbReference>
<comment type="subcellular location">
    <subcellularLocation>
        <location evidence="1">Cell envelope</location>
    </subcellularLocation>
</comment>
<dbReference type="RefSeq" id="WP_190240097.1">
    <property type="nucleotide sequence ID" value="NZ_QFGA01000001.1"/>
</dbReference>
<dbReference type="GO" id="GO:0016020">
    <property type="term" value="C:membrane"/>
    <property type="evidence" value="ECO:0007669"/>
    <property type="project" value="InterPro"/>
</dbReference>
<feature type="domain" description="YknX-like C-terminal permuted SH3-like" evidence="6">
    <location>
        <begin position="354"/>
        <end position="421"/>
    </location>
</feature>
<keyword evidence="3 4" id="KW-0175">Coiled coil</keyword>
<dbReference type="InterPro" id="IPR058637">
    <property type="entry name" value="YknX-like_C"/>
</dbReference>
<evidence type="ECO:0000259" key="6">
    <source>
        <dbReference type="Pfam" id="PF25989"/>
    </source>
</evidence>
<dbReference type="Pfam" id="PF25990">
    <property type="entry name" value="Beta-barrel_YknX"/>
    <property type="match status" value="1"/>
</dbReference>
<evidence type="ECO:0000256" key="2">
    <source>
        <dbReference type="ARBA" id="ARBA00009477"/>
    </source>
</evidence>
<reference evidence="8 9" key="1">
    <citation type="journal article" date="2018" name="Environ. Microbiol.">
        <title>Novel energy conservation strategies and behaviour of Pelotomaculum schinkii driving syntrophic propionate catabolism.</title>
        <authorList>
            <person name="Hidalgo-Ahumada C.A.P."/>
            <person name="Nobu M.K."/>
            <person name="Narihiro T."/>
            <person name="Tamaki H."/>
            <person name="Liu W.T."/>
            <person name="Kamagata Y."/>
            <person name="Stams A.J.M."/>
            <person name="Imachi H."/>
            <person name="Sousa D.Z."/>
        </authorList>
    </citation>
    <scope>NUCLEOTIDE SEQUENCE [LARGE SCALE GENOMIC DNA]</scope>
    <source>
        <strain evidence="8 9">HH</strain>
    </source>
</reference>
<evidence type="ECO:0000313" key="8">
    <source>
        <dbReference type="EMBL" id="TEB08517.1"/>
    </source>
</evidence>
<organism evidence="8 9">
    <name type="scientific">Pelotomaculum schinkii</name>
    <dbReference type="NCBI Taxonomy" id="78350"/>
    <lineage>
        <taxon>Bacteria</taxon>
        <taxon>Bacillati</taxon>
        <taxon>Bacillota</taxon>
        <taxon>Clostridia</taxon>
        <taxon>Eubacteriales</taxon>
        <taxon>Desulfotomaculaceae</taxon>
        <taxon>Pelotomaculum</taxon>
    </lineage>
</organism>
<evidence type="ECO:0000256" key="4">
    <source>
        <dbReference type="SAM" id="Coils"/>
    </source>
</evidence>
<keyword evidence="9" id="KW-1185">Reference proteome</keyword>
<dbReference type="EMBL" id="QFGA01000001">
    <property type="protein sequence ID" value="TEB08517.1"/>
    <property type="molecule type" value="Genomic_DNA"/>
</dbReference>
<gene>
    <name evidence="8" type="primary">macA_2</name>
    <name evidence="8" type="ORF">Psch_02081</name>
</gene>
<name>A0A4Y7RJL0_9FIRM</name>
<dbReference type="AlphaFoldDB" id="A0A4Y7RJL0"/>
<evidence type="ECO:0000256" key="1">
    <source>
        <dbReference type="ARBA" id="ARBA00004196"/>
    </source>
</evidence>
<evidence type="ECO:0000259" key="7">
    <source>
        <dbReference type="Pfam" id="PF25990"/>
    </source>
</evidence>
<comment type="caution">
    <text evidence="8">The sequence shown here is derived from an EMBL/GenBank/DDBJ whole genome shotgun (WGS) entry which is preliminary data.</text>
</comment>
<dbReference type="PANTHER" id="PTHR32347">
    <property type="entry name" value="EFFLUX SYSTEM COMPONENT YKNX-RELATED"/>
    <property type="match status" value="1"/>
</dbReference>
<dbReference type="Pfam" id="PF25881">
    <property type="entry name" value="HH_YBHG"/>
    <property type="match status" value="1"/>
</dbReference>
<dbReference type="NCBIfam" id="TIGR01730">
    <property type="entry name" value="RND_mfp"/>
    <property type="match status" value="1"/>
</dbReference>
<dbReference type="InterPro" id="IPR050465">
    <property type="entry name" value="UPF0194_transport"/>
</dbReference>
<dbReference type="InterPro" id="IPR006143">
    <property type="entry name" value="RND_pump_MFP"/>
</dbReference>